<protein>
    <submittedName>
        <fullName evidence="3">Uncharacterized protein</fullName>
    </submittedName>
</protein>
<feature type="coiled-coil region" evidence="1">
    <location>
        <begin position="137"/>
        <end position="169"/>
    </location>
</feature>
<reference evidence="3" key="1">
    <citation type="submission" date="2021-10" db="EMBL/GenBank/DDBJ databases">
        <title>Tropical sea cucumber genome reveals ecological adaptation and Cuvierian tubules defense mechanism.</title>
        <authorList>
            <person name="Chen T."/>
        </authorList>
    </citation>
    <scope>NUCLEOTIDE SEQUENCE</scope>
    <source>
        <strain evidence="3">Nanhai2018</strain>
        <tissue evidence="3">Muscle</tissue>
    </source>
</reference>
<keyword evidence="4" id="KW-1185">Reference proteome</keyword>
<evidence type="ECO:0000256" key="1">
    <source>
        <dbReference type="SAM" id="Coils"/>
    </source>
</evidence>
<organism evidence="3 4">
    <name type="scientific">Holothuria leucospilota</name>
    <name type="common">Black long sea cucumber</name>
    <name type="synonym">Mertensiothuria leucospilota</name>
    <dbReference type="NCBI Taxonomy" id="206669"/>
    <lineage>
        <taxon>Eukaryota</taxon>
        <taxon>Metazoa</taxon>
        <taxon>Echinodermata</taxon>
        <taxon>Eleutherozoa</taxon>
        <taxon>Echinozoa</taxon>
        <taxon>Holothuroidea</taxon>
        <taxon>Aspidochirotacea</taxon>
        <taxon>Aspidochirotida</taxon>
        <taxon>Holothuriidae</taxon>
        <taxon>Holothuria</taxon>
    </lineage>
</organism>
<sequence length="326" mass="37317">MSKESHPNDIQAIKRRRSAAKGQLTRLINDIKALMNNSANLNTVKDKCKDIETTLEAFLQLHEEYFKLLAEDEDKDEAEVYRESVEEGARKMLDIAEDWAKSVLETEQEETILPDDSRSQVSIQNQPKGAAWRAVLLIKAEALKKRQELEQEELKLRQKREELEMNTELALAKAEEDGMSAISEISQGNSEKCEKLPPHEQESERQESKLNPLAEPWPEVPEQPYEDKVQPSSHEKMMKIVSEGQKQQRVMLEAIQMPPAELVEFDGDPLQFWPFMRSFENSVASSSLSENAKLTRLMRYCVGKAKQVIQGCSVMEPKVGYERALK</sequence>
<feature type="region of interest" description="Disordered" evidence="2">
    <location>
        <begin position="185"/>
        <end position="227"/>
    </location>
</feature>
<dbReference type="EMBL" id="JAIZAY010000012">
    <property type="protein sequence ID" value="KAJ8031986.1"/>
    <property type="molecule type" value="Genomic_DNA"/>
</dbReference>
<evidence type="ECO:0000313" key="3">
    <source>
        <dbReference type="EMBL" id="KAJ8031986.1"/>
    </source>
</evidence>
<feature type="compositionally biased region" description="Basic and acidic residues" evidence="2">
    <location>
        <begin position="191"/>
        <end position="208"/>
    </location>
</feature>
<accession>A0A9Q1BSX3</accession>
<dbReference type="PANTHER" id="PTHR47331">
    <property type="entry name" value="PHD-TYPE DOMAIN-CONTAINING PROTEIN"/>
    <property type="match status" value="1"/>
</dbReference>
<gene>
    <name evidence="3" type="ORF">HOLleu_25378</name>
</gene>
<dbReference type="PANTHER" id="PTHR47331:SF1">
    <property type="entry name" value="GAG-LIKE PROTEIN"/>
    <property type="match status" value="1"/>
</dbReference>
<comment type="caution">
    <text evidence="3">The sequence shown here is derived from an EMBL/GenBank/DDBJ whole genome shotgun (WGS) entry which is preliminary data.</text>
</comment>
<name>A0A9Q1BSX3_HOLLE</name>
<evidence type="ECO:0000313" key="4">
    <source>
        <dbReference type="Proteomes" id="UP001152320"/>
    </source>
</evidence>
<dbReference type="Proteomes" id="UP001152320">
    <property type="component" value="Chromosome 12"/>
</dbReference>
<evidence type="ECO:0000256" key="2">
    <source>
        <dbReference type="SAM" id="MobiDB-lite"/>
    </source>
</evidence>
<keyword evidence="1" id="KW-0175">Coiled coil</keyword>
<dbReference type="AlphaFoldDB" id="A0A9Q1BSX3"/>
<proteinExistence type="predicted"/>